<dbReference type="Pfam" id="PF01657">
    <property type="entry name" value="Stress-antifung"/>
    <property type="match status" value="2"/>
</dbReference>
<evidence type="ECO:0000256" key="5">
    <source>
        <dbReference type="ARBA" id="ARBA00022729"/>
    </source>
</evidence>
<keyword evidence="7 14" id="KW-0547">Nucleotide-binding</keyword>
<dbReference type="FunFam" id="3.30.200.20:FF:000727">
    <property type="entry name" value="Cysteine-rich RLK (RECEPTOR-like protein kinase) 23"/>
    <property type="match status" value="1"/>
</dbReference>
<accession>A0AAD7PTG3</accession>
<evidence type="ECO:0000256" key="1">
    <source>
        <dbReference type="ARBA" id="ARBA00004167"/>
    </source>
</evidence>
<dbReference type="PANTHER" id="PTHR27002">
    <property type="entry name" value="RECEPTOR-LIKE SERINE/THREONINE-PROTEIN KINASE SD1-8"/>
    <property type="match status" value="1"/>
</dbReference>
<evidence type="ECO:0000256" key="8">
    <source>
        <dbReference type="ARBA" id="ARBA00022777"/>
    </source>
</evidence>
<keyword evidence="12 19" id="KW-0675">Receptor</keyword>
<dbReference type="EMBL" id="JARAOO010000005">
    <property type="protein sequence ID" value="KAJ7967631.1"/>
    <property type="molecule type" value="Genomic_DNA"/>
</dbReference>
<evidence type="ECO:0000256" key="10">
    <source>
        <dbReference type="ARBA" id="ARBA00022989"/>
    </source>
</evidence>
<dbReference type="SUPFAM" id="SSF56112">
    <property type="entry name" value="Protein kinase-like (PK-like)"/>
    <property type="match status" value="1"/>
</dbReference>
<evidence type="ECO:0000256" key="9">
    <source>
        <dbReference type="ARBA" id="ARBA00022840"/>
    </source>
</evidence>
<dbReference type="PANTHER" id="PTHR27002:SF1108">
    <property type="entry name" value="CYSTEINE-RICH RECEPTOR-KINASE-LIKE PROTEIN"/>
    <property type="match status" value="1"/>
</dbReference>
<evidence type="ECO:0000256" key="12">
    <source>
        <dbReference type="ARBA" id="ARBA00023170"/>
    </source>
</evidence>
<keyword evidence="5" id="KW-0732">Signal</keyword>
<keyword evidence="9 14" id="KW-0067">ATP-binding</keyword>
<keyword evidence="10 16" id="KW-1133">Transmembrane helix</keyword>
<dbReference type="Proteomes" id="UP001163823">
    <property type="component" value="Chromosome 5"/>
</dbReference>
<feature type="region of interest" description="Disordered" evidence="15">
    <location>
        <begin position="275"/>
        <end position="303"/>
    </location>
</feature>
<reference evidence="19" key="1">
    <citation type="journal article" date="2023" name="Science">
        <title>Elucidation of the pathway for biosynthesis of saponin adjuvants from the soapbark tree.</title>
        <authorList>
            <person name="Reed J."/>
            <person name="Orme A."/>
            <person name="El-Demerdash A."/>
            <person name="Owen C."/>
            <person name="Martin L.B.B."/>
            <person name="Misra R.C."/>
            <person name="Kikuchi S."/>
            <person name="Rejzek M."/>
            <person name="Martin A.C."/>
            <person name="Harkess A."/>
            <person name="Leebens-Mack J."/>
            <person name="Louveau T."/>
            <person name="Stephenson M.J."/>
            <person name="Osbourn A."/>
        </authorList>
    </citation>
    <scope>NUCLEOTIDE SEQUENCE</scope>
    <source>
        <strain evidence="19">S10</strain>
    </source>
</reference>
<dbReference type="InterPro" id="IPR008271">
    <property type="entry name" value="Ser/Thr_kinase_AS"/>
</dbReference>
<evidence type="ECO:0000259" key="17">
    <source>
        <dbReference type="PROSITE" id="PS50011"/>
    </source>
</evidence>
<keyword evidence="2" id="KW-0723">Serine/threonine-protein kinase</keyword>
<keyword evidence="11 16" id="KW-0472">Membrane</keyword>
<dbReference type="PROSITE" id="PS50011">
    <property type="entry name" value="PROTEIN_KINASE_DOM"/>
    <property type="match status" value="1"/>
</dbReference>
<sequence>MSSSGFKLLAFFIFMFFSNLNLFLTRADTLLLLDYSCSTNKSFMANSSYSMNIPFLFDDLSKYAAGTTASTGFYNSSSNVSMGGNVETVYGLYLCRGDVSHDVCNDCVDTAAQNINVEGLCSFAKEAVVWYDKCMLRYSNWSFFSTMEETPKKFSTKFTNITIVDLDMPESSFKTVLFNTVNETAAEAARSLDQHGSKKYATNEVKVSNVVNLPGLDTLYCLAQCTPDLSSQDCSRCLRDAVDYLSSVWQGFVGGAILSPSCNLRYELDSFYDNNDDKSPGPAPRPPTRVPSSQNPSSAGKKRNSSLLKPVIIVPAALVAVIFLSYVACYFKHRKAKKRHNNVLRQNFGDEIQEVKSLEFELATVVAATNNFSDANKIGEGGFGTVFKGILQDGREIAVKRLSSRSKQGTSEFRNEVLLIARLQHKNLVKLLGFCLQGKEKILIYEFVPNKSLDYFLFDPAKQTLLDWSQRLQIIKGIVKGLVYIHEHSRLTIIHRDLKPSNVLLDGNMEPKISDFGMAKIVVFDQIHGSTVTFAGTPGYMPPEFVHHEELSLKFDVYSFGIMLLEIVSGRRRTADINNADFLKYAWRLWEDNKGIEFLDETLKSSCPEPEVEQCMKVGLLCVQKNPDERPTMTYVDQILNDHPSELPLPQAPRRSTGRMENEHVNVTNPFTRLSNR</sequence>
<evidence type="ECO:0000256" key="3">
    <source>
        <dbReference type="ARBA" id="ARBA00022679"/>
    </source>
</evidence>
<comment type="caution">
    <text evidence="19">The sequence shown here is derived from an EMBL/GenBank/DDBJ whole genome shotgun (WGS) entry which is preliminary data.</text>
</comment>
<dbReference type="PROSITE" id="PS00107">
    <property type="entry name" value="PROTEIN_KINASE_ATP"/>
    <property type="match status" value="1"/>
</dbReference>
<dbReference type="InterPro" id="IPR017441">
    <property type="entry name" value="Protein_kinase_ATP_BS"/>
</dbReference>
<dbReference type="Gene3D" id="3.30.430.20">
    <property type="entry name" value="Gnk2 domain, C-X8-C-X2-C motif"/>
    <property type="match status" value="2"/>
</dbReference>
<keyword evidence="8" id="KW-0418">Kinase</keyword>
<dbReference type="Pfam" id="PF00069">
    <property type="entry name" value="Pkinase"/>
    <property type="match status" value="1"/>
</dbReference>
<name>A0AAD7PTG3_QUISA</name>
<evidence type="ECO:0000256" key="13">
    <source>
        <dbReference type="ARBA" id="ARBA00023180"/>
    </source>
</evidence>
<keyword evidence="20" id="KW-1185">Reference proteome</keyword>
<evidence type="ECO:0000313" key="19">
    <source>
        <dbReference type="EMBL" id="KAJ7967631.1"/>
    </source>
</evidence>
<evidence type="ECO:0000256" key="6">
    <source>
        <dbReference type="ARBA" id="ARBA00022737"/>
    </source>
</evidence>
<dbReference type="InterPro" id="IPR000719">
    <property type="entry name" value="Prot_kinase_dom"/>
</dbReference>
<dbReference type="GO" id="GO:0004674">
    <property type="term" value="F:protein serine/threonine kinase activity"/>
    <property type="evidence" value="ECO:0007669"/>
    <property type="project" value="UniProtKB-KW"/>
</dbReference>
<evidence type="ECO:0000256" key="7">
    <source>
        <dbReference type="ARBA" id="ARBA00022741"/>
    </source>
</evidence>
<proteinExistence type="predicted"/>
<dbReference type="CDD" id="cd14066">
    <property type="entry name" value="STKc_IRAK"/>
    <property type="match status" value="1"/>
</dbReference>
<feature type="domain" description="Protein kinase" evidence="17">
    <location>
        <begin position="372"/>
        <end position="646"/>
    </location>
</feature>
<dbReference type="InterPro" id="IPR038408">
    <property type="entry name" value="GNK2_sf"/>
</dbReference>
<dbReference type="CDD" id="cd23509">
    <property type="entry name" value="Gnk2-like"/>
    <property type="match status" value="2"/>
</dbReference>
<dbReference type="PROSITE" id="PS00108">
    <property type="entry name" value="PROTEIN_KINASE_ST"/>
    <property type="match status" value="1"/>
</dbReference>
<dbReference type="GO" id="GO:0042742">
    <property type="term" value="P:defense response to bacterium"/>
    <property type="evidence" value="ECO:0007669"/>
    <property type="project" value="TreeGrafter"/>
</dbReference>
<dbReference type="FunFam" id="3.30.430.20:FF:000012">
    <property type="entry name" value="Cysteine-rich receptor-like protein kinase 25"/>
    <property type="match status" value="1"/>
</dbReference>
<keyword evidence="3" id="KW-0808">Transferase</keyword>
<dbReference type="Gene3D" id="3.30.200.20">
    <property type="entry name" value="Phosphorylase Kinase, domain 1"/>
    <property type="match status" value="1"/>
</dbReference>
<evidence type="ECO:0000256" key="14">
    <source>
        <dbReference type="PROSITE-ProRule" id="PRU10141"/>
    </source>
</evidence>
<dbReference type="InterPro" id="IPR002902">
    <property type="entry name" value="GNK2"/>
</dbReference>
<evidence type="ECO:0000256" key="16">
    <source>
        <dbReference type="SAM" id="Phobius"/>
    </source>
</evidence>
<dbReference type="PROSITE" id="PS51473">
    <property type="entry name" value="GNK2"/>
    <property type="match status" value="2"/>
</dbReference>
<comment type="subcellular location">
    <subcellularLocation>
        <location evidence="1">Membrane</location>
        <topology evidence="1">Single-pass membrane protein</topology>
    </subcellularLocation>
</comment>
<dbReference type="FunFam" id="1.10.510.10:FF:000384">
    <property type="entry name" value="G-type lectin S-receptor-like serine/threonine-protein kinase"/>
    <property type="match status" value="1"/>
</dbReference>
<evidence type="ECO:0000256" key="4">
    <source>
        <dbReference type="ARBA" id="ARBA00022692"/>
    </source>
</evidence>
<evidence type="ECO:0000313" key="20">
    <source>
        <dbReference type="Proteomes" id="UP001163823"/>
    </source>
</evidence>
<feature type="domain" description="Gnk2-homologous" evidence="18">
    <location>
        <begin position="154"/>
        <end position="271"/>
    </location>
</feature>
<organism evidence="19 20">
    <name type="scientific">Quillaja saponaria</name>
    <name type="common">Soap bark tree</name>
    <dbReference type="NCBI Taxonomy" id="32244"/>
    <lineage>
        <taxon>Eukaryota</taxon>
        <taxon>Viridiplantae</taxon>
        <taxon>Streptophyta</taxon>
        <taxon>Embryophyta</taxon>
        <taxon>Tracheophyta</taxon>
        <taxon>Spermatophyta</taxon>
        <taxon>Magnoliopsida</taxon>
        <taxon>eudicotyledons</taxon>
        <taxon>Gunneridae</taxon>
        <taxon>Pentapetalae</taxon>
        <taxon>rosids</taxon>
        <taxon>fabids</taxon>
        <taxon>Fabales</taxon>
        <taxon>Quillajaceae</taxon>
        <taxon>Quillaja</taxon>
    </lineage>
</organism>
<evidence type="ECO:0000256" key="15">
    <source>
        <dbReference type="SAM" id="MobiDB-lite"/>
    </source>
</evidence>
<dbReference type="InterPro" id="IPR011009">
    <property type="entry name" value="Kinase-like_dom_sf"/>
</dbReference>
<keyword evidence="6" id="KW-0677">Repeat</keyword>
<gene>
    <name evidence="19" type="ORF">O6P43_011869</name>
</gene>
<dbReference type="SMART" id="SM00220">
    <property type="entry name" value="S_TKc"/>
    <property type="match status" value="1"/>
</dbReference>
<keyword evidence="4 16" id="KW-0812">Transmembrane</keyword>
<dbReference type="Gene3D" id="1.10.510.10">
    <property type="entry name" value="Transferase(Phosphotransferase) domain 1"/>
    <property type="match status" value="1"/>
</dbReference>
<keyword evidence="13" id="KW-0325">Glycoprotein</keyword>
<evidence type="ECO:0000256" key="11">
    <source>
        <dbReference type="ARBA" id="ARBA00023136"/>
    </source>
</evidence>
<feature type="domain" description="Gnk2-homologous" evidence="18">
    <location>
        <begin position="31"/>
        <end position="143"/>
    </location>
</feature>
<dbReference type="GO" id="GO:0005524">
    <property type="term" value="F:ATP binding"/>
    <property type="evidence" value="ECO:0007669"/>
    <property type="project" value="UniProtKB-UniRule"/>
</dbReference>
<evidence type="ECO:0000256" key="2">
    <source>
        <dbReference type="ARBA" id="ARBA00022527"/>
    </source>
</evidence>
<feature type="binding site" evidence="14">
    <location>
        <position position="400"/>
    </location>
    <ligand>
        <name>ATP</name>
        <dbReference type="ChEBI" id="CHEBI:30616"/>
    </ligand>
</feature>
<dbReference type="GO" id="GO:0005886">
    <property type="term" value="C:plasma membrane"/>
    <property type="evidence" value="ECO:0007669"/>
    <property type="project" value="TreeGrafter"/>
</dbReference>
<dbReference type="KEGG" id="qsa:O6P43_011869"/>
<dbReference type="AlphaFoldDB" id="A0AAD7PTG3"/>
<protein>
    <submittedName>
        <fullName evidence="19">Cysteine-rich receptor-kinase-like protein</fullName>
    </submittedName>
</protein>
<evidence type="ECO:0000259" key="18">
    <source>
        <dbReference type="PROSITE" id="PS51473"/>
    </source>
</evidence>
<feature type="transmembrane region" description="Helical" evidence="16">
    <location>
        <begin position="311"/>
        <end position="331"/>
    </location>
</feature>